<evidence type="ECO:0000313" key="3">
    <source>
        <dbReference type="Proteomes" id="UP001500736"/>
    </source>
</evidence>
<keyword evidence="1" id="KW-0732">Signal</keyword>
<protein>
    <recommendedName>
        <fullName evidence="4">Secreted protein (Por secretion system target)</fullName>
    </recommendedName>
</protein>
<keyword evidence="3" id="KW-1185">Reference proteome</keyword>
<accession>A0ABN1JEI3</accession>
<evidence type="ECO:0000256" key="1">
    <source>
        <dbReference type="SAM" id="SignalP"/>
    </source>
</evidence>
<name>A0ABN1JEI3_9FLAO</name>
<feature type="chain" id="PRO_5046178650" description="Secreted protein (Por secretion system target)" evidence="1">
    <location>
        <begin position="23"/>
        <end position="203"/>
    </location>
</feature>
<dbReference type="RefSeq" id="WP_129759687.1">
    <property type="nucleotide sequence ID" value="NZ_BAAAGF010000001.1"/>
</dbReference>
<evidence type="ECO:0008006" key="4">
    <source>
        <dbReference type="Google" id="ProtNLM"/>
    </source>
</evidence>
<dbReference type="EMBL" id="BAAAGF010000001">
    <property type="protein sequence ID" value="GAA0737667.1"/>
    <property type="molecule type" value="Genomic_DNA"/>
</dbReference>
<feature type="signal peptide" evidence="1">
    <location>
        <begin position="1"/>
        <end position="22"/>
    </location>
</feature>
<sequence>MKKAIKNSIVMVAIIAAMVTNANATATLIVGKEKKTMLALDDVKQGQQLLIKDVNGIILYKETINATGTYNNLFDLTQLPNGDYFFELNKDVEINVIPFKVVENRVEFNKSLESKVFKPILRMEDNRLFVSKFSLNNAPLSLEIHYANNEATHKDFELIYSENIDSTSQIFERVYKLMKGNTGDYKVVIKTDGREFTQTVKMI</sequence>
<dbReference type="Proteomes" id="UP001500736">
    <property type="component" value="Unassembled WGS sequence"/>
</dbReference>
<reference evidence="2 3" key="1">
    <citation type="journal article" date="2019" name="Int. J. Syst. Evol. Microbiol.">
        <title>The Global Catalogue of Microorganisms (GCM) 10K type strain sequencing project: providing services to taxonomists for standard genome sequencing and annotation.</title>
        <authorList>
            <consortium name="The Broad Institute Genomics Platform"/>
            <consortium name="The Broad Institute Genome Sequencing Center for Infectious Disease"/>
            <person name="Wu L."/>
            <person name="Ma J."/>
        </authorList>
    </citation>
    <scope>NUCLEOTIDE SEQUENCE [LARGE SCALE GENOMIC DNA]</scope>
    <source>
        <strain evidence="2 3">JCM 15976</strain>
    </source>
</reference>
<evidence type="ECO:0000313" key="2">
    <source>
        <dbReference type="EMBL" id="GAA0737667.1"/>
    </source>
</evidence>
<comment type="caution">
    <text evidence="2">The sequence shown here is derived from an EMBL/GenBank/DDBJ whole genome shotgun (WGS) entry which is preliminary data.</text>
</comment>
<proteinExistence type="predicted"/>
<organism evidence="2 3">
    <name type="scientific">Gaetbulibacter jejuensis</name>
    <dbReference type="NCBI Taxonomy" id="584607"/>
    <lineage>
        <taxon>Bacteria</taxon>
        <taxon>Pseudomonadati</taxon>
        <taxon>Bacteroidota</taxon>
        <taxon>Flavobacteriia</taxon>
        <taxon>Flavobacteriales</taxon>
        <taxon>Flavobacteriaceae</taxon>
        <taxon>Gaetbulibacter</taxon>
    </lineage>
</organism>
<gene>
    <name evidence="2" type="ORF">GCM10009431_04810</name>
</gene>